<evidence type="ECO:0000313" key="2">
    <source>
        <dbReference type="EMBL" id="MBM6662045.1"/>
    </source>
</evidence>
<accession>A0A938WP17</accession>
<organism evidence="2 3">
    <name type="scientific">Marseilla massiliensis</name>
    <dbReference type="NCBI Taxonomy" id="1841864"/>
    <lineage>
        <taxon>Bacteria</taxon>
        <taxon>Pseudomonadati</taxon>
        <taxon>Bacteroidota</taxon>
        <taxon>Bacteroidia</taxon>
        <taxon>Bacteroidales</taxon>
        <taxon>Prevotellaceae</taxon>
        <taxon>Marseilla</taxon>
    </lineage>
</organism>
<feature type="transmembrane region" description="Helical" evidence="1">
    <location>
        <begin position="6"/>
        <end position="25"/>
    </location>
</feature>
<comment type="caution">
    <text evidence="2">The sequence shown here is derived from an EMBL/GenBank/DDBJ whole genome shotgun (WGS) entry which is preliminary data.</text>
</comment>
<dbReference type="Proteomes" id="UP000764045">
    <property type="component" value="Unassembled WGS sequence"/>
</dbReference>
<feature type="transmembrane region" description="Helical" evidence="1">
    <location>
        <begin position="37"/>
        <end position="58"/>
    </location>
</feature>
<dbReference type="InterPro" id="IPR010718">
    <property type="entry name" value="DUF1294"/>
</dbReference>
<gene>
    <name evidence="2" type="ORF">H6B30_09850</name>
</gene>
<dbReference type="RefSeq" id="WP_205110105.1">
    <property type="nucleotide sequence ID" value="NZ_JACJJL010000015.1"/>
</dbReference>
<reference evidence="2 3" key="1">
    <citation type="journal article" date="2021" name="Sci. Rep.">
        <title>The distribution of antibiotic resistance genes in chicken gut microbiota commensals.</title>
        <authorList>
            <person name="Juricova H."/>
            <person name="Matiasovicova J."/>
            <person name="Kubasova T."/>
            <person name="Cejkova D."/>
            <person name="Rychlik I."/>
        </authorList>
    </citation>
    <scope>NUCLEOTIDE SEQUENCE [LARGE SCALE GENOMIC DNA]</scope>
    <source>
        <strain evidence="2 3">An819</strain>
    </source>
</reference>
<keyword evidence="1" id="KW-1133">Transmembrane helix</keyword>
<dbReference type="EMBL" id="JACJJL010000015">
    <property type="protein sequence ID" value="MBM6662045.1"/>
    <property type="molecule type" value="Genomic_DNA"/>
</dbReference>
<dbReference type="PIRSF" id="PIRSF002599">
    <property type="entry name" value="Cold_shock_A"/>
    <property type="match status" value="1"/>
</dbReference>
<feature type="transmembrane region" description="Helical" evidence="1">
    <location>
        <begin position="70"/>
        <end position="90"/>
    </location>
</feature>
<sequence>MNEIHIILTIYLIAINIATFFVYGIDKWKARRSKWRIPESTLLTLAVLGGSIGAFIGMRTWYHKTMHNKFKYGVPLIINLQVVLAVYIYIRFH</sequence>
<keyword evidence="1" id="KW-0812">Transmembrane</keyword>
<evidence type="ECO:0000256" key="1">
    <source>
        <dbReference type="SAM" id="Phobius"/>
    </source>
</evidence>
<name>A0A938WP17_9BACT</name>
<evidence type="ECO:0000313" key="3">
    <source>
        <dbReference type="Proteomes" id="UP000764045"/>
    </source>
</evidence>
<protein>
    <submittedName>
        <fullName evidence="2">DUF1294 domain-containing protein</fullName>
    </submittedName>
</protein>
<dbReference type="AlphaFoldDB" id="A0A938WP17"/>
<proteinExistence type="predicted"/>
<dbReference type="Pfam" id="PF06961">
    <property type="entry name" value="DUF1294"/>
    <property type="match status" value="1"/>
</dbReference>
<dbReference type="GO" id="GO:0003676">
    <property type="term" value="F:nucleic acid binding"/>
    <property type="evidence" value="ECO:0007669"/>
    <property type="project" value="InterPro"/>
</dbReference>
<dbReference type="InterPro" id="IPR012156">
    <property type="entry name" value="Cold_shock_CspA"/>
</dbReference>
<keyword evidence="3" id="KW-1185">Reference proteome</keyword>
<keyword evidence="1" id="KW-0472">Membrane</keyword>